<dbReference type="EMBL" id="BT094988">
    <property type="protein sequence ID" value="ACU19271.1"/>
    <property type="molecule type" value="mRNA"/>
</dbReference>
<reference evidence="2" key="1">
    <citation type="submission" date="2009-08" db="EMBL/GenBank/DDBJ databases">
        <authorList>
            <person name="Cheung F."/>
            <person name="Xiao Y."/>
            <person name="Chan A."/>
            <person name="Moskal W."/>
            <person name="Town C.D."/>
        </authorList>
    </citation>
    <scope>NUCLEOTIDE SEQUENCE</scope>
</reference>
<name>C6TBR9_SOYBN</name>
<feature type="transmembrane region" description="Helical" evidence="1">
    <location>
        <begin position="12"/>
        <end position="37"/>
    </location>
</feature>
<dbReference type="AlphaFoldDB" id="C6TBR9"/>
<sequence>MPSTPARTSSITVMSLILLISMTSFNAPILILYGSFISIPLINLLRISSEGYAALDAISIATQVFVLISHSFTPFLACLRCIYLLQN</sequence>
<accession>C6TBR9</accession>
<keyword evidence="1" id="KW-1133">Transmembrane helix</keyword>
<protein>
    <submittedName>
        <fullName evidence="2">Uncharacterized protein</fullName>
    </submittedName>
</protein>
<feature type="transmembrane region" description="Helical" evidence="1">
    <location>
        <begin position="57"/>
        <end position="85"/>
    </location>
</feature>
<evidence type="ECO:0000256" key="1">
    <source>
        <dbReference type="SAM" id="Phobius"/>
    </source>
</evidence>
<evidence type="ECO:0000313" key="2">
    <source>
        <dbReference type="EMBL" id="ACU19271.1"/>
    </source>
</evidence>
<keyword evidence="1" id="KW-0472">Membrane</keyword>
<organism evidence="2">
    <name type="scientific">Glycine max</name>
    <name type="common">Soybean</name>
    <name type="synonym">Glycine hispida</name>
    <dbReference type="NCBI Taxonomy" id="3847"/>
    <lineage>
        <taxon>Eukaryota</taxon>
        <taxon>Viridiplantae</taxon>
        <taxon>Streptophyta</taxon>
        <taxon>Embryophyta</taxon>
        <taxon>Tracheophyta</taxon>
        <taxon>Spermatophyta</taxon>
        <taxon>Magnoliopsida</taxon>
        <taxon>eudicotyledons</taxon>
        <taxon>Gunneridae</taxon>
        <taxon>Pentapetalae</taxon>
        <taxon>rosids</taxon>
        <taxon>fabids</taxon>
        <taxon>Fabales</taxon>
        <taxon>Fabaceae</taxon>
        <taxon>Papilionoideae</taxon>
        <taxon>50 kb inversion clade</taxon>
        <taxon>NPAAA clade</taxon>
        <taxon>indigoferoid/millettioid clade</taxon>
        <taxon>Phaseoleae</taxon>
        <taxon>Glycine</taxon>
        <taxon>Glycine subgen. Soja</taxon>
    </lineage>
</organism>
<keyword evidence="1" id="KW-0812">Transmembrane</keyword>
<proteinExistence type="evidence at transcript level"/>